<feature type="transmembrane region" description="Helical" evidence="5">
    <location>
        <begin position="106"/>
        <end position="124"/>
    </location>
</feature>
<evidence type="ECO:0000256" key="2">
    <source>
        <dbReference type="ARBA" id="ARBA00022692"/>
    </source>
</evidence>
<accession>A0ABP8LVG3</accession>
<dbReference type="RefSeq" id="WP_345027442.1">
    <property type="nucleotide sequence ID" value="NZ_BAABEY010000012.1"/>
</dbReference>
<evidence type="ECO:0000256" key="1">
    <source>
        <dbReference type="ARBA" id="ARBA00004141"/>
    </source>
</evidence>
<evidence type="ECO:0000313" key="7">
    <source>
        <dbReference type="Proteomes" id="UP001501508"/>
    </source>
</evidence>
<reference evidence="7" key="1">
    <citation type="journal article" date="2019" name="Int. J. Syst. Evol. Microbiol.">
        <title>The Global Catalogue of Microorganisms (GCM) 10K type strain sequencing project: providing services to taxonomists for standard genome sequencing and annotation.</title>
        <authorList>
            <consortium name="The Broad Institute Genomics Platform"/>
            <consortium name="The Broad Institute Genome Sequencing Center for Infectious Disease"/>
            <person name="Wu L."/>
            <person name="Ma J."/>
        </authorList>
    </citation>
    <scope>NUCLEOTIDE SEQUENCE [LARGE SCALE GENOMIC DNA]</scope>
    <source>
        <strain evidence="7">JCM 31920</strain>
    </source>
</reference>
<name>A0ABP8LVG3_9BACT</name>
<evidence type="ECO:0000256" key="4">
    <source>
        <dbReference type="ARBA" id="ARBA00023136"/>
    </source>
</evidence>
<dbReference type="InterPro" id="IPR032808">
    <property type="entry name" value="DoxX"/>
</dbReference>
<feature type="transmembrane region" description="Helical" evidence="5">
    <location>
        <begin position="43"/>
        <end position="68"/>
    </location>
</feature>
<gene>
    <name evidence="6" type="ORF">GCM10023091_12690</name>
</gene>
<sequence>MKSSAYLIARLAIGATIFGHGLVRLPKLAAFAQSTAESFEKSILPVALVLPFGYLIALGEFIVGLLVLLGLFTRAAAFAGGLLMVLLIVGTSLVENWGAIPSQLLHAAFFIVLLQFGEANSWAVDNLLGRKA</sequence>
<feature type="transmembrane region" description="Helical" evidence="5">
    <location>
        <begin position="7"/>
        <end position="23"/>
    </location>
</feature>
<dbReference type="Pfam" id="PF07681">
    <property type="entry name" value="DoxX"/>
    <property type="match status" value="1"/>
</dbReference>
<keyword evidence="4 5" id="KW-0472">Membrane</keyword>
<comment type="subcellular location">
    <subcellularLocation>
        <location evidence="1">Membrane</location>
        <topology evidence="1">Multi-pass membrane protein</topology>
    </subcellularLocation>
</comment>
<proteinExistence type="predicted"/>
<dbReference type="EMBL" id="BAABEY010000012">
    <property type="protein sequence ID" value="GAA4435717.1"/>
    <property type="molecule type" value="Genomic_DNA"/>
</dbReference>
<evidence type="ECO:0000256" key="3">
    <source>
        <dbReference type="ARBA" id="ARBA00022989"/>
    </source>
</evidence>
<organism evidence="6 7">
    <name type="scientific">Ravibacter arvi</name>
    <dbReference type="NCBI Taxonomy" id="2051041"/>
    <lineage>
        <taxon>Bacteria</taxon>
        <taxon>Pseudomonadati</taxon>
        <taxon>Bacteroidota</taxon>
        <taxon>Cytophagia</taxon>
        <taxon>Cytophagales</taxon>
        <taxon>Spirosomataceae</taxon>
        <taxon>Ravibacter</taxon>
    </lineage>
</organism>
<feature type="transmembrane region" description="Helical" evidence="5">
    <location>
        <begin position="75"/>
        <end position="94"/>
    </location>
</feature>
<evidence type="ECO:0000313" key="6">
    <source>
        <dbReference type="EMBL" id="GAA4435717.1"/>
    </source>
</evidence>
<comment type="caution">
    <text evidence="6">The sequence shown here is derived from an EMBL/GenBank/DDBJ whole genome shotgun (WGS) entry which is preliminary data.</text>
</comment>
<keyword evidence="2 5" id="KW-0812">Transmembrane</keyword>
<evidence type="ECO:0008006" key="8">
    <source>
        <dbReference type="Google" id="ProtNLM"/>
    </source>
</evidence>
<dbReference type="Proteomes" id="UP001501508">
    <property type="component" value="Unassembled WGS sequence"/>
</dbReference>
<protein>
    <recommendedName>
        <fullName evidence="8">DoxX family protein</fullName>
    </recommendedName>
</protein>
<keyword evidence="3 5" id="KW-1133">Transmembrane helix</keyword>
<keyword evidence="7" id="KW-1185">Reference proteome</keyword>
<evidence type="ECO:0000256" key="5">
    <source>
        <dbReference type="SAM" id="Phobius"/>
    </source>
</evidence>